<reference evidence="1 2" key="1">
    <citation type="journal article" date="2021" name="Sci. Rep.">
        <title>Genome sequencing of the multicellular alga Astrephomene provides insights into convergent evolution of germ-soma differentiation.</title>
        <authorList>
            <person name="Yamashita S."/>
            <person name="Yamamoto K."/>
            <person name="Matsuzaki R."/>
            <person name="Suzuki S."/>
            <person name="Yamaguchi H."/>
            <person name="Hirooka S."/>
            <person name="Minakuchi Y."/>
            <person name="Miyagishima S."/>
            <person name="Kawachi M."/>
            <person name="Toyoda A."/>
            <person name="Nozaki H."/>
        </authorList>
    </citation>
    <scope>NUCLEOTIDE SEQUENCE [LARGE SCALE GENOMIC DNA]</scope>
    <source>
        <strain evidence="1 2">NIES-4017</strain>
    </source>
</reference>
<keyword evidence="2" id="KW-1185">Reference proteome</keyword>
<accession>A0AAD3DJU0</accession>
<sequence length="154" mass="16475">MVFERVLNEPEVTKYHRLKSPRIPSHLGVDDHLVDAAGVARQHVQHLARGAVPHVHLRGRAGGERARAAGEQERQAASSEAVYVAWRTAGKTGGERGRLPTCENLRAAVGRPLPLRIGLPAAAAATAQQVLCRHWGTIPTGTRGQQQPPAGSTS</sequence>
<organism evidence="1 2">
    <name type="scientific">Astrephomene gubernaculifera</name>
    <dbReference type="NCBI Taxonomy" id="47775"/>
    <lineage>
        <taxon>Eukaryota</taxon>
        <taxon>Viridiplantae</taxon>
        <taxon>Chlorophyta</taxon>
        <taxon>core chlorophytes</taxon>
        <taxon>Chlorophyceae</taxon>
        <taxon>CS clade</taxon>
        <taxon>Chlamydomonadales</taxon>
        <taxon>Astrephomenaceae</taxon>
        <taxon>Astrephomene</taxon>
    </lineage>
</organism>
<evidence type="ECO:0000313" key="2">
    <source>
        <dbReference type="Proteomes" id="UP001054857"/>
    </source>
</evidence>
<dbReference type="AlphaFoldDB" id="A0AAD3DJU0"/>
<dbReference type="EMBL" id="BMAR01000005">
    <property type="protein sequence ID" value="GFR43185.1"/>
    <property type="molecule type" value="Genomic_DNA"/>
</dbReference>
<comment type="caution">
    <text evidence="1">The sequence shown here is derived from an EMBL/GenBank/DDBJ whole genome shotgun (WGS) entry which is preliminary data.</text>
</comment>
<protein>
    <submittedName>
        <fullName evidence="1">Uncharacterized protein</fullName>
    </submittedName>
</protein>
<evidence type="ECO:0000313" key="1">
    <source>
        <dbReference type="EMBL" id="GFR43185.1"/>
    </source>
</evidence>
<name>A0AAD3DJU0_9CHLO</name>
<gene>
    <name evidence="1" type="ORF">Agub_g4236</name>
</gene>
<dbReference type="Proteomes" id="UP001054857">
    <property type="component" value="Unassembled WGS sequence"/>
</dbReference>
<proteinExistence type="predicted"/>